<evidence type="ECO:0000313" key="9">
    <source>
        <dbReference type="WBParaSite" id="BPAG_0000763301-mRNA-1"/>
    </source>
</evidence>
<keyword evidence="8" id="KW-1185">Reference proteome</keyword>
<keyword evidence="5" id="KW-0472">Membrane</keyword>
<evidence type="ECO:0000256" key="5">
    <source>
        <dbReference type="ARBA" id="ARBA00023136"/>
    </source>
</evidence>
<name>A0A0N4THE4_BRUPA</name>
<reference evidence="7 8" key="2">
    <citation type="submission" date="2018-11" db="EMBL/GenBank/DDBJ databases">
        <authorList>
            <consortium name="Pathogen Informatics"/>
        </authorList>
    </citation>
    <scope>NUCLEOTIDE SEQUENCE [LARGE SCALE GENOMIC DNA]</scope>
</reference>
<sequence length="42" mass="4677">MEPVILWVKAGSDGIRLGGDPLCHQIFMILIEKSLHPDSDLM</sequence>
<proteinExistence type="inferred from homology"/>
<evidence type="ECO:0000259" key="6">
    <source>
        <dbReference type="Pfam" id="PF22441"/>
    </source>
</evidence>
<dbReference type="Gene3D" id="3.40.30.10">
    <property type="entry name" value="Glutaredoxin"/>
    <property type="match status" value="1"/>
</dbReference>
<dbReference type="Proteomes" id="UP000278627">
    <property type="component" value="Unassembled WGS sequence"/>
</dbReference>
<comment type="similarity">
    <text evidence="2">Belongs to the chloride channel CLIC family.</text>
</comment>
<evidence type="ECO:0000313" key="7">
    <source>
        <dbReference type="EMBL" id="VDN88780.1"/>
    </source>
</evidence>
<dbReference type="AlphaFoldDB" id="A0A0N4THE4"/>
<protein>
    <recommendedName>
        <fullName evidence="6">CLIC N-terminal domain-containing protein</fullName>
    </recommendedName>
</protein>
<dbReference type="STRING" id="6280.A0A0N4THE4"/>
<dbReference type="GO" id="GO:0016020">
    <property type="term" value="C:membrane"/>
    <property type="evidence" value="ECO:0007669"/>
    <property type="project" value="UniProtKB-SubCell"/>
</dbReference>
<reference evidence="9" key="1">
    <citation type="submission" date="2017-02" db="UniProtKB">
        <authorList>
            <consortium name="WormBaseParasite"/>
        </authorList>
    </citation>
    <scope>IDENTIFICATION</scope>
</reference>
<keyword evidence="4" id="KW-1133">Transmembrane helix</keyword>
<feature type="domain" description="CLIC N-terminal" evidence="6">
    <location>
        <begin position="4"/>
        <end position="34"/>
    </location>
</feature>
<accession>A0A0N4THE4</accession>
<comment type="subcellular location">
    <subcellularLocation>
        <location evidence="1">Membrane</location>
        <topology evidence="1">Single-pass membrane protein</topology>
    </subcellularLocation>
</comment>
<dbReference type="EMBL" id="UZAD01008851">
    <property type="protein sequence ID" value="VDN88780.1"/>
    <property type="molecule type" value="Genomic_DNA"/>
</dbReference>
<evidence type="ECO:0000256" key="1">
    <source>
        <dbReference type="ARBA" id="ARBA00004167"/>
    </source>
</evidence>
<dbReference type="InterPro" id="IPR053823">
    <property type="entry name" value="CLIC_N"/>
</dbReference>
<dbReference type="Pfam" id="PF22441">
    <property type="entry name" value="CLIC-like_N"/>
    <property type="match status" value="1"/>
</dbReference>
<dbReference type="WBParaSite" id="BPAG_0000763301-mRNA-1">
    <property type="protein sequence ID" value="BPAG_0000763301-mRNA-1"/>
    <property type="gene ID" value="BPAG_0000763301"/>
</dbReference>
<organism evidence="9">
    <name type="scientific">Brugia pahangi</name>
    <name type="common">Filarial nematode worm</name>
    <dbReference type="NCBI Taxonomy" id="6280"/>
    <lineage>
        <taxon>Eukaryota</taxon>
        <taxon>Metazoa</taxon>
        <taxon>Ecdysozoa</taxon>
        <taxon>Nematoda</taxon>
        <taxon>Chromadorea</taxon>
        <taxon>Rhabditida</taxon>
        <taxon>Spirurina</taxon>
        <taxon>Spiruromorpha</taxon>
        <taxon>Filarioidea</taxon>
        <taxon>Onchocercidae</taxon>
        <taxon>Brugia</taxon>
    </lineage>
</organism>
<gene>
    <name evidence="7" type="ORF">BPAG_LOCUS7594</name>
</gene>
<evidence type="ECO:0000256" key="4">
    <source>
        <dbReference type="ARBA" id="ARBA00022989"/>
    </source>
</evidence>
<keyword evidence="3" id="KW-0812">Transmembrane</keyword>
<evidence type="ECO:0000256" key="3">
    <source>
        <dbReference type="ARBA" id="ARBA00022692"/>
    </source>
</evidence>
<evidence type="ECO:0000313" key="8">
    <source>
        <dbReference type="Proteomes" id="UP000278627"/>
    </source>
</evidence>
<evidence type="ECO:0000256" key="2">
    <source>
        <dbReference type="ARBA" id="ARBA00007655"/>
    </source>
</evidence>